<evidence type="ECO:0000256" key="2">
    <source>
        <dbReference type="SAM" id="Phobius"/>
    </source>
</evidence>
<dbReference type="EMBL" id="JRKL02005931">
    <property type="protein sequence ID" value="KAF3949678.1"/>
    <property type="molecule type" value="Genomic_DNA"/>
</dbReference>
<keyword evidence="2" id="KW-0812">Transmembrane</keyword>
<dbReference type="Gene3D" id="3.60.20.10">
    <property type="entry name" value="Glutamine Phosphoribosylpyrophosphate, subunit 1, domain 1"/>
    <property type="match status" value="1"/>
</dbReference>
<dbReference type="InterPro" id="IPR001353">
    <property type="entry name" value="Proteasome_sua/b"/>
</dbReference>
<comment type="caution">
    <text evidence="3">The sequence shown here is derived from an EMBL/GenBank/DDBJ whole genome shotgun (WGS) entry which is preliminary data.</text>
</comment>
<dbReference type="InterPro" id="IPR029055">
    <property type="entry name" value="Ntn_hydrolases_N"/>
</dbReference>
<feature type="transmembrane region" description="Helical" evidence="2">
    <location>
        <begin position="12"/>
        <end position="35"/>
    </location>
</feature>
<sequence length="119" mass="13580">MKVDCGGGWWWWWWYGGLARILIWVSLESAIGFLYSQVSRLLTKANSELSSHQKKIFKVNDHIGVAIAALTADSRVLSRYMRSEAFNHSFTYKSPLPVGRLVVQLADKAQSIAWRSLLH</sequence>
<name>A0A8J4V5T1_9ROSI</name>
<dbReference type="AlphaFoldDB" id="A0A8J4V5T1"/>
<keyword evidence="2" id="KW-0472">Membrane</keyword>
<proteinExistence type="predicted"/>
<accession>A0A8J4V5T1</accession>
<dbReference type="Proteomes" id="UP000737018">
    <property type="component" value="Unassembled WGS sequence"/>
</dbReference>
<keyword evidence="1" id="KW-0647">Proteasome</keyword>
<evidence type="ECO:0000313" key="3">
    <source>
        <dbReference type="EMBL" id="KAF3949678.1"/>
    </source>
</evidence>
<dbReference type="InterPro" id="IPR050115">
    <property type="entry name" value="Proteasome_alpha"/>
</dbReference>
<keyword evidence="4" id="KW-1185">Reference proteome</keyword>
<gene>
    <name evidence="3" type="ORF">CMV_024483</name>
</gene>
<dbReference type="PANTHER" id="PTHR11599">
    <property type="entry name" value="PROTEASOME SUBUNIT ALPHA/BETA"/>
    <property type="match status" value="1"/>
</dbReference>
<protein>
    <submittedName>
        <fullName evidence="3">Uncharacterized protein</fullName>
    </submittedName>
</protein>
<evidence type="ECO:0000256" key="1">
    <source>
        <dbReference type="ARBA" id="ARBA00022942"/>
    </source>
</evidence>
<dbReference type="GO" id="GO:0005839">
    <property type="term" value="C:proteasome core complex"/>
    <property type="evidence" value="ECO:0007669"/>
    <property type="project" value="InterPro"/>
</dbReference>
<dbReference type="SUPFAM" id="SSF56235">
    <property type="entry name" value="N-terminal nucleophile aminohydrolases (Ntn hydrolases)"/>
    <property type="match status" value="1"/>
</dbReference>
<dbReference type="Pfam" id="PF00227">
    <property type="entry name" value="Proteasome"/>
    <property type="match status" value="1"/>
</dbReference>
<evidence type="ECO:0000313" key="4">
    <source>
        <dbReference type="Proteomes" id="UP000737018"/>
    </source>
</evidence>
<dbReference type="OrthoDB" id="431557at2759"/>
<reference evidence="3" key="1">
    <citation type="submission" date="2020-03" db="EMBL/GenBank/DDBJ databases">
        <title>Castanea mollissima Vanexum genome sequencing.</title>
        <authorList>
            <person name="Staton M."/>
        </authorList>
    </citation>
    <scope>NUCLEOTIDE SEQUENCE</scope>
    <source>
        <tissue evidence="3">Leaf</tissue>
    </source>
</reference>
<dbReference type="GO" id="GO:0051603">
    <property type="term" value="P:proteolysis involved in protein catabolic process"/>
    <property type="evidence" value="ECO:0007669"/>
    <property type="project" value="InterPro"/>
</dbReference>
<organism evidence="3 4">
    <name type="scientific">Castanea mollissima</name>
    <name type="common">Chinese chestnut</name>
    <dbReference type="NCBI Taxonomy" id="60419"/>
    <lineage>
        <taxon>Eukaryota</taxon>
        <taxon>Viridiplantae</taxon>
        <taxon>Streptophyta</taxon>
        <taxon>Embryophyta</taxon>
        <taxon>Tracheophyta</taxon>
        <taxon>Spermatophyta</taxon>
        <taxon>Magnoliopsida</taxon>
        <taxon>eudicotyledons</taxon>
        <taxon>Gunneridae</taxon>
        <taxon>Pentapetalae</taxon>
        <taxon>rosids</taxon>
        <taxon>fabids</taxon>
        <taxon>Fagales</taxon>
        <taxon>Fagaceae</taxon>
        <taxon>Castanea</taxon>
    </lineage>
</organism>
<keyword evidence="2" id="KW-1133">Transmembrane helix</keyword>